<evidence type="ECO:0000259" key="2">
    <source>
        <dbReference type="Pfam" id="PF04961"/>
    </source>
</evidence>
<name>A0AB39BHV7_9MICO</name>
<reference evidence="3" key="1">
    <citation type="submission" date="2024-05" db="EMBL/GenBank/DDBJ databases">
        <title>Herbiconiux sp. A18JL235.</title>
        <authorList>
            <person name="Zhang G."/>
        </authorList>
    </citation>
    <scope>NUCLEOTIDE SEQUENCE</scope>
    <source>
        <strain evidence="3">A18JL235</strain>
    </source>
</reference>
<accession>A0AB39BHV7</accession>
<feature type="region of interest" description="Disordered" evidence="1">
    <location>
        <begin position="1"/>
        <end position="49"/>
    </location>
</feature>
<gene>
    <name evidence="3" type="ORF">ABFY20_02820</name>
</gene>
<dbReference type="Gene3D" id="1.20.120.680">
    <property type="entry name" value="Formiminotetrahydrofolate cyclodeaminase monomer, up-and-down helical bundle"/>
    <property type="match status" value="1"/>
</dbReference>
<evidence type="ECO:0000313" key="3">
    <source>
        <dbReference type="EMBL" id="XDI06049.1"/>
    </source>
</evidence>
<feature type="domain" description="Cyclodeaminase/cyclohydrolase" evidence="2">
    <location>
        <begin position="49"/>
        <end position="207"/>
    </location>
</feature>
<dbReference type="RefSeq" id="WP_368498438.1">
    <property type="nucleotide sequence ID" value="NZ_CP162511.1"/>
</dbReference>
<organism evidence="3">
    <name type="scientific">Herbiconiux sp. A18JL235</name>
    <dbReference type="NCBI Taxonomy" id="3152363"/>
    <lineage>
        <taxon>Bacteria</taxon>
        <taxon>Bacillati</taxon>
        <taxon>Actinomycetota</taxon>
        <taxon>Actinomycetes</taxon>
        <taxon>Micrococcales</taxon>
        <taxon>Microbacteriaceae</taxon>
        <taxon>Herbiconiux</taxon>
    </lineage>
</organism>
<dbReference type="GO" id="GO:0003824">
    <property type="term" value="F:catalytic activity"/>
    <property type="evidence" value="ECO:0007669"/>
    <property type="project" value="InterPro"/>
</dbReference>
<sequence length="238" mass="24149">MSGPGKAGPGEDRPGAPGPGEARPGATVPGEARPGDARPGEVSAGRSRLSDWTEALAEAHGDPGGGAASAVMLSMAAALTAMTAGYSAAGRFGDAPDDPEWERRRAAIEHDARRLRATALELADTDAAVSGAFAPAYALDDRQERREAVAEVSAAATRTSQLIGEAALTLPDHLDWLARHGNPALHADVAVARAALRGALSGACTNLTADGGDELTGDERASLARFEEAIARLDASAG</sequence>
<dbReference type="Pfam" id="PF04961">
    <property type="entry name" value="FTCD_C"/>
    <property type="match status" value="1"/>
</dbReference>
<evidence type="ECO:0000256" key="1">
    <source>
        <dbReference type="SAM" id="MobiDB-lite"/>
    </source>
</evidence>
<dbReference type="AlphaFoldDB" id="A0AB39BHV7"/>
<proteinExistence type="predicted"/>
<dbReference type="EMBL" id="CP162511">
    <property type="protein sequence ID" value="XDI06049.1"/>
    <property type="molecule type" value="Genomic_DNA"/>
</dbReference>
<dbReference type="InterPro" id="IPR036178">
    <property type="entry name" value="Formintransfe-cycloase-like_sf"/>
</dbReference>
<dbReference type="SUPFAM" id="SSF101262">
    <property type="entry name" value="Methenyltetrahydrofolate cyclohydrolase-like"/>
    <property type="match status" value="1"/>
</dbReference>
<dbReference type="InterPro" id="IPR007044">
    <property type="entry name" value="Cyclodeamin/CycHdrlase"/>
</dbReference>
<protein>
    <submittedName>
        <fullName evidence="3">Cyclodeaminase/cyclohydrolase family protein</fullName>
    </submittedName>
</protein>